<keyword evidence="10" id="KW-0436">Ligase</keyword>
<dbReference type="InterPro" id="IPR051786">
    <property type="entry name" value="ASN_synthetase/amidase"/>
</dbReference>
<evidence type="ECO:0000259" key="9">
    <source>
        <dbReference type="PROSITE" id="PS51278"/>
    </source>
</evidence>
<dbReference type="InterPro" id="IPR017932">
    <property type="entry name" value="GATase_2_dom"/>
</dbReference>
<dbReference type="InterPro" id="IPR033738">
    <property type="entry name" value="AsnB_N"/>
</dbReference>
<dbReference type="PANTHER" id="PTHR43284:SF1">
    <property type="entry name" value="ASPARAGINE SYNTHETASE"/>
    <property type="match status" value="1"/>
</dbReference>
<dbReference type="OrthoDB" id="9763290at2"/>
<feature type="domain" description="Glutamine amidotransferase type-2" evidence="9">
    <location>
        <begin position="2"/>
        <end position="210"/>
    </location>
</feature>
<dbReference type="Pfam" id="PF13537">
    <property type="entry name" value="GATase_7"/>
    <property type="match status" value="1"/>
</dbReference>
<dbReference type="NCBIfam" id="TIGR01536">
    <property type="entry name" value="asn_synth_AEB"/>
    <property type="match status" value="1"/>
</dbReference>
<dbReference type="InterPro" id="IPR006426">
    <property type="entry name" value="Asn_synth_AEB"/>
</dbReference>
<comment type="caution">
    <text evidence="10">The sequence shown here is derived from an EMBL/GenBank/DDBJ whole genome shotgun (WGS) entry which is preliminary data.</text>
</comment>
<dbReference type="AlphaFoldDB" id="A0A3M9M8M9"/>
<dbReference type="InterPro" id="IPR029055">
    <property type="entry name" value="Ntn_hydrolases_N"/>
</dbReference>
<dbReference type="EC" id="6.3.5.4" evidence="3"/>
<dbReference type="PROSITE" id="PS51278">
    <property type="entry name" value="GATASE_TYPE_2"/>
    <property type="match status" value="1"/>
</dbReference>
<evidence type="ECO:0000256" key="7">
    <source>
        <dbReference type="ARBA" id="ARBA00022962"/>
    </source>
</evidence>
<comment type="catalytic activity">
    <reaction evidence="8">
        <text>L-aspartate + L-glutamine + ATP + H2O = L-asparagine + L-glutamate + AMP + diphosphate + H(+)</text>
        <dbReference type="Rhea" id="RHEA:12228"/>
        <dbReference type="ChEBI" id="CHEBI:15377"/>
        <dbReference type="ChEBI" id="CHEBI:15378"/>
        <dbReference type="ChEBI" id="CHEBI:29985"/>
        <dbReference type="ChEBI" id="CHEBI:29991"/>
        <dbReference type="ChEBI" id="CHEBI:30616"/>
        <dbReference type="ChEBI" id="CHEBI:33019"/>
        <dbReference type="ChEBI" id="CHEBI:58048"/>
        <dbReference type="ChEBI" id="CHEBI:58359"/>
        <dbReference type="ChEBI" id="CHEBI:456215"/>
        <dbReference type="EC" id="6.3.5.4"/>
    </reaction>
</comment>
<keyword evidence="11" id="KW-1185">Reference proteome</keyword>
<evidence type="ECO:0000256" key="8">
    <source>
        <dbReference type="ARBA" id="ARBA00048741"/>
    </source>
</evidence>
<dbReference type="GO" id="GO:0004066">
    <property type="term" value="F:asparagine synthase (glutamine-hydrolyzing) activity"/>
    <property type="evidence" value="ECO:0007669"/>
    <property type="project" value="UniProtKB-EC"/>
</dbReference>
<evidence type="ECO:0000256" key="1">
    <source>
        <dbReference type="ARBA" id="ARBA00005187"/>
    </source>
</evidence>
<dbReference type="Proteomes" id="UP000271678">
    <property type="component" value="Unassembled WGS sequence"/>
</dbReference>
<protein>
    <recommendedName>
        <fullName evidence="3">asparagine synthase (glutamine-hydrolyzing)</fullName>
        <ecNumber evidence="3">6.3.5.4</ecNumber>
    </recommendedName>
</protein>
<keyword evidence="6" id="KW-0028">Amino-acid biosynthesis</keyword>
<evidence type="ECO:0000256" key="4">
    <source>
        <dbReference type="ARBA" id="ARBA00022741"/>
    </source>
</evidence>
<evidence type="ECO:0000256" key="6">
    <source>
        <dbReference type="ARBA" id="ARBA00022888"/>
    </source>
</evidence>
<dbReference type="EMBL" id="RJJQ01000014">
    <property type="protein sequence ID" value="RNI20888.1"/>
    <property type="molecule type" value="Genomic_DNA"/>
</dbReference>
<proteinExistence type="inferred from homology"/>
<dbReference type="GO" id="GO:0006529">
    <property type="term" value="P:asparagine biosynthetic process"/>
    <property type="evidence" value="ECO:0007669"/>
    <property type="project" value="UniProtKB-KW"/>
</dbReference>
<keyword evidence="6" id="KW-0061">Asparagine biosynthesis</keyword>
<gene>
    <name evidence="10" type="primary">asnB</name>
    <name evidence="10" type="ORF">EFY87_13370</name>
</gene>
<dbReference type="SUPFAM" id="SSF56235">
    <property type="entry name" value="N-terminal nucleophile aminohydrolases (Ntn hydrolases)"/>
    <property type="match status" value="1"/>
</dbReference>
<dbReference type="SUPFAM" id="SSF144010">
    <property type="entry name" value="CofE-like"/>
    <property type="match status" value="1"/>
</dbReference>
<dbReference type="Pfam" id="PF00733">
    <property type="entry name" value="Asn_synthase"/>
    <property type="match status" value="1"/>
</dbReference>
<keyword evidence="5" id="KW-0067">ATP-binding</keyword>
<dbReference type="SUPFAM" id="SSF52402">
    <property type="entry name" value="Adenine nucleotide alpha hydrolases-like"/>
    <property type="match status" value="1"/>
</dbReference>
<comment type="similarity">
    <text evidence="2">Belongs to the asparagine synthetase family.</text>
</comment>
<sequence length="881" mass="98391">MCGIVGYLGPSGNAAVLQRMNDCQAHRGPDGQGSFTDGAAGLGHRRLSIIDVAHGQQPMTTADGRYTLVYNGEVYNYLPLREQLQELGHTFTTESDTEVVLEAFAEWGTDAFDRFNGMWGLAIWDSADQRLTLSRDHFGIKPVYVAQVGDTFLFASEIKSILASGLYDAKPNDRTIYRYLRFRIHEDGRETFFDGIERLEPGEALTVDASGTARAPYTRLREELAELATEQRPYDEAAAADYKARLIEAVRLRLQSEVPVGTSLSGGLDSSAVAVIINQLLNSGDETTTESVGTKQNTFSAVFPGSANDEEKYVDAVLDSCRGHVAAHKIKPTADEFKADLRDFIRTQEEPLISSGPYAQFQVMREATQHVTVLLDGQGADEMMAGYIPYYFVYLRQLRAQGAKQAAAELSKSLDVLYRLGRFKLKDKLTGKKSIPATAFLAPDFRQKYAGETYRVEGSNLKLRLIEDLFVGSLPSLLRYEDKNTMRFSLEGRVPFLDKEVVKFIFSLSDEAIIKGGWNKRILRDATRGLLPDLINRRRNKIGFTTPQGEWFMRLKNYFYNIFLSESFANRPYFDQNEVLHAFEGWIKGSNGVDSMQFWRLLNVELWLQEFFDDKDSEADQPVRVKTDLEPNADKELDLVTASGVTVRRYPLRTELFSRDDDLDARVLAQIDRFFETLQGDPEQAAEMAGKRWYYFISEKIVAITQGRSYFIWDINVGRPARVLSKYVTRTPAGIGLGSPFTMQLAIQEAGLPRVLYASAGGAVGKLIGKRGMFYELVGGDIRAIDGPTEYSAYPSNVSAKLAPKDPDDVAARLTAAIRERVPAPYRDTFGGTIVMDANDIGRNVLGTDVPGDTTRFEEMFADNPLGQGGEQTPMAIVVER</sequence>
<keyword evidence="7" id="KW-0315">Glutamine amidotransferase</keyword>
<keyword evidence="4" id="KW-0547">Nucleotide-binding</keyword>
<evidence type="ECO:0000313" key="10">
    <source>
        <dbReference type="EMBL" id="RNI20888.1"/>
    </source>
</evidence>
<dbReference type="CDD" id="cd00712">
    <property type="entry name" value="AsnB"/>
    <property type="match status" value="1"/>
</dbReference>
<organism evidence="10 11">
    <name type="scientific">Flexivirga caeni</name>
    <dbReference type="NCBI Taxonomy" id="2294115"/>
    <lineage>
        <taxon>Bacteria</taxon>
        <taxon>Bacillati</taxon>
        <taxon>Actinomycetota</taxon>
        <taxon>Actinomycetes</taxon>
        <taxon>Micrococcales</taxon>
        <taxon>Dermacoccaceae</taxon>
        <taxon>Flexivirga</taxon>
    </lineage>
</organism>
<dbReference type="GO" id="GO:0005829">
    <property type="term" value="C:cytosol"/>
    <property type="evidence" value="ECO:0007669"/>
    <property type="project" value="TreeGrafter"/>
</dbReference>
<dbReference type="CDD" id="cd01991">
    <property type="entry name" value="Asn_synthase_B_C"/>
    <property type="match status" value="1"/>
</dbReference>
<accession>A0A3M9M8M9</accession>
<reference evidence="10 11" key="1">
    <citation type="submission" date="2018-11" db="EMBL/GenBank/DDBJ databases">
        <title>Draft genome of Simplicispira Flexivirga sp. BO-16.</title>
        <authorList>
            <person name="Im W.T."/>
        </authorList>
    </citation>
    <scope>NUCLEOTIDE SEQUENCE [LARGE SCALE GENOMIC DNA]</scope>
    <source>
        <strain evidence="10 11">BO-16</strain>
    </source>
</reference>
<evidence type="ECO:0000313" key="11">
    <source>
        <dbReference type="Proteomes" id="UP000271678"/>
    </source>
</evidence>
<comment type="pathway">
    <text evidence="1">Amino-acid biosynthesis; L-asparagine biosynthesis; L-asparagine from L-aspartate (L-Gln route): step 1/1.</text>
</comment>
<dbReference type="InterPro" id="IPR014729">
    <property type="entry name" value="Rossmann-like_a/b/a_fold"/>
</dbReference>
<evidence type="ECO:0000256" key="2">
    <source>
        <dbReference type="ARBA" id="ARBA00005752"/>
    </source>
</evidence>
<dbReference type="Gene3D" id="3.40.50.620">
    <property type="entry name" value="HUPs"/>
    <property type="match status" value="1"/>
</dbReference>
<dbReference type="Gene3D" id="3.60.20.10">
    <property type="entry name" value="Glutamine Phosphoribosylpyrophosphate, subunit 1, domain 1"/>
    <property type="match status" value="1"/>
</dbReference>
<dbReference type="PANTHER" id="PTHR43284">
    <property type="entry name" value="ASPARAGINE SYNTHETASE (GLUTAMINE-HYDROLYZING)"/>
    <property type="match status" value="1"/>
</dbReference>
<dbReference type="GO" id="GO:0005524">
    <property type="term" value="F:ATP binding"/>
    <property type="evidence" value="ECO:0007669"/>
    <property type="project" value="UniProtKB-KW"/>
</dbReference>
<evidence type="ECO:0000256" key="3">
    <source>
        <dbReference type="ARBA" id="ARBA00012737"/>
    </source>
</evidence>
<dbReference type="RefSeq" id="WP_123271981.1">
    <property type="nucleotide sequence ID" value="NZ_RJJQ01000014.1"/>
</dbReference>
<dbReference type="InterPro" id="IPR001962">
    <property type="entry name" value="Asn_synthase"/>
</dbReference>
<name>A0A3M9M8M9_9MICO</name>
<evidence type="ECO:0000256" key="5">
    <source>
        <dbReference type="ARBA" id="ARBA00022840"/>
    </source>
</evidence>